<dbReference type="EMBL" id="CP045902">
    <property type="protein sequence ID" value="QQP38023.1"/>
    <property type="molecule type" value="Genomic_DNA"/>
</dbReference>
<dbReference type="AlphaFoldDB" id="A0A7T8GUH2"/>
<proteinExistence type="predicted"/>
<feature type="compositionally biased region" description="Polar residues" evidence="1">
    <location>
        <begin position="8"/>
        <end position="38"/>
    </location>
</feature>
<reference evidence="3" key="1">
    <citation type="submission" date="2021-01" db="EMBL/GenBank/DDBJ databases">
        <title>Caligus Genome Assembly.</title>
        <authorList>
            <person name="Gallardo-Escarate C."/>
        </authorList>
    </citation>
    <scope>NUCLEOTIDE SEQUENCE [LARGE SCALE GENOMIC DNA]</scope>
</reference>
<organism evidence="2 3">
    <name type="scientific">Caligus rogercresseyi</name>
    <name type="common">Sea louse</name>
    <dbReference type="NCBI Taxonomy" id="217165"/>
    <lineage>
        <taxon>Eukaryota</taxon>
        <taxon>Metazoa</taxon>
        <taxon>Ecdysozoa</taxon>
        <taxon>Arthropoda</taxon>
        <taxon>Crustacea</taxon>
        <taxon>Multicrustacea</taxon>
        <taxon>Hexanauplia</taxon>
        <taxon>Copepoda</taxon>
        <taxon>Siphonostomatoida</taxon>
        <taxon>Caligidae</taxon>
        <taxon>Caligus</taxon>
    </lineage>
</organism>
<protein>
    <submittedName>
        <fullName evidence="2">Uncharacterized protein</fullName>
    </submittedName>
</protein>
<feature type="region of interest" description="Disordered" evidence="1">
    <location>
        <begin position="1"/>
        <end position="44"/>
    </location>
</feature>
<evidence type="ECO:0000313" key="2">
    <source>
        <dbReference type="EMBL" id="QQP38023.1"/>
    </source>
</evidence>
<accession>A0A7T8GUH2</accession>
<gene>
    <name evidence="2" type="ORF">FKW44_018493</name>
</gene>
<dbReference type="Proteomes" id="UP000595437">
    <property type="component" value="Chromosome 13"/>
</dbReference>
<evidence type="ECO:0000313" key="3">
    <source>
        <dbReference type="Proteomes" id="UP000595437"/>
    </source>
</evidence>
<name>A0A7T8GUH2_CALRO</name>
<sequence>MSSRRRSLSVGSCPQSKRKLFSSTARSNGATLSQNPSIETKDDKDCYSSLLRAMTRHSPP</sequence>
<keyword evidence="3" id="KW-1185">Reference proteome</keyword>
<evidence type="ECO:0000256" key="1">
    <source>
        <dbReference type="SAM" id="MobiDB-lite"/>
    </source>
</evidence>